<feature type="transmembrane region" description="Helical" evidence="3">
    <location>
        <begin position="305"/>
        <end position="327"/>
    </location>
</feature>
<dbReference type="PROSITE" id="PS50850">
    <property type="entry name" value="MFS"/>
    <property type="match status" value="1"/>
</dbReference>
<dbReference type="OMA" id="MITSICK"/>
<dbReference type="AlphaFoldDB" id="A0A1U7LH22"/>
<feature type="domain" description="Major facilitator superfamily (MFS) profile" evidence="4">
    <location>
        <begin position="1"/>
        <end position="340"/>
    </location>
</feature>
<dbReference type="GO" id="GO:0022857">
    <property type="term" value="F:transmembrane transporter activity"/>
    <property type="evidence" value="ECO:0007669"/>
    <property type="project" value="InterPro"/>
</dbReference>
<protein>
    <submittedName>
        <fullName evidence="5">Riboflavin transporter MCH5</fullName>
    </submittedName>
</protein>
<comment type="caution">
    <text evidence="5">The sequence shown here is derived from an EMBL/GenBank/DDBJ whole genome shotgun (WGS) entry which is preliminary data.</text>
</comment>
<dbReference type="InterPro" id="IPR050327">
    <property type="entry name" value="Proton-linked_MCT"/>
</dbReference>
<feature type="transmembrane region" description="Helical" evidence="3">
    <location>
        <begin position="186"/>
        <end position="205"/>
    </location>
</feature>
<accession>A0A1U7LH22</accession>
<gene>
    <name evidence="5" type="ORF">NEOLI_001857</name>
</gene>
<evidence type="ECO:0000256" key="1">
    <source>
        <dbReference type="ARBA" id="ARBA00004141"/>
    </source>
</evidence>
<dbReference type="Pfam" id="PF07690">
    <property type="entry name" value="MFS_1"/>
    <property type="match status" value="1"/>
</dbReference>
<feature type="transmembrane region" description="Helical" evidence="3">
    <location>
        <begin position="109"/>
        <end position="129"/>
    </location>
</feature>
<feature type="transmembrane region" description="Helical" evidence="3">
    <location>
        <begin position="212"/>
        <end position="232"/>
    </location>
</feature>
<dbReference type="STRING" id="1198029.A0A1U7LH22"/>
<evidence type="ECO:0000256" key="3">
    <source>
        <dbReference type="SAM" id="Phobius"/>
    </source>
</evidence>
<dbReference type="GO" id="GO:0016020">
    <property type="term" value="C:membrane"/>
    <property type="evidence" value="ECO:0007669"/>
    <property type="project" value="UniProtKB-SubCell"/>
</dbReference>
<feature type="transmembrane region" description="Helical" evidence="3">
    <location>
        <begin position="78"/>
        <end position="97"/>
    </location>
</feature>
<keyword evidence="3" id="KW-0472">Membrane</keyword>
<reference evidence="5 6" key="1">
    <citation type="submission" date="2016-04" db="EMBL/GenBank/DDBJ databases">
        <title>Evolutionary innovation and constraint leading to complex multicellularity in the Ascomycota.</title>
        <authorList>
            <person name="Cisse O."/>
            <person name="Nguyen A."/>
            <person name="Hewitt D.A."/>
            <person name="Jedd G."/>
            <person name="Stajich J.E."/>
        </authorList>
    </citation>
    <scope>NUCLEOTIDE SEQUENCE [LARGE SCALE GENOMIC DNA]</scope>
    <source>
        <strain evidence="5 6">DAH-3</strain>
    </source>
</reference>
<feature type="transmembrane region" description="Helical" evidence="3">
    <location>
        <begin position="50"/>
        <end position="71"/>
    </location>
</feature>
<dbReference type="Gene3D" id="1.20.1250.20">
    <property type="entry name" value="MFS general substrate transporter like domains"/>
    <property type="match status" value="2"/>
</dbReference>
<feature type="transmembrane region" description="Helical" evidence="3">
    <location>
        <begin position="21"/>
        <end position="38"/>
    </location>
</feature>
<dbReference type="PANTHER" id="PTHR11360:SF234">
    <property type="entry name" value="MFS-TYPE TRANSPORTER DBAD-RELATED"/>
    <property type="match status" value="1"/>
</dbReference>
<evidence type="ECO:0000313" key="5">
    <source>
        <dbReference type="EMBL" id="OLL21947.1"/>
    </source>
</evidence>
<proteinExistence type="inferred from homology"/>
<keyword evidence="3" id="KW-1133">Transmembrane helix</keyword>
<dbReference type="SUPFAM" id="SSF103473">
    <property type="entry name" value="MFS general substrate transporter"/>
    <property type="match status" value="1"/>
</dbReference>
<organism evidence="5 6">
    <name type="scientific">Neolecta irregularis (strain DAH-3)</name>
    <dbReference type="NCBI Taxonomy" id="1198029"/>
    <lineage>
        <taxon>Eukaryota</taxon>
        <taxon>Fungi</taxon>
        <taxon>Dikarya</taxon>
        <taxon>Ascomycota</taxon>
        <taxon>Taphrinomycotina</taxon>
        <taxon>Neolectales</taxon>
        <taxon>Neolectaceae</taxon>
        <taxon>Neolecta</taxon>
    </lineage>
</organism>
<dbReference type="EMBL" id="LXFE01004103">
    <property type="protein sequence ID" value="OLL21947.1"/>
    <property type="molecule type" value="Genomic_DNA"/>
</dbReference>
<feature type="transmembrane region" description="Helical" evidence="3">
    <location>
        <begin position="277"/>
        <end position="299"/>
    </location>
</feature>
<evidence type="ECO:0000259" key="4">
    <source>
        <dbReference type="PROSITE" id="PS50850"/>
    </source>
</evidence>
<keyword evidence="3" id="KW-0812">Transmembrane</keyword>
<dbReference type="InterPro" id="IPR020846">
    <property type="entry name" value="MFS_dom"/>
</dbReference>
<dbReference type="InterPro" id="IPR011701">
    <property type="entry name" value="MFS"/>
</dbReference>
<comment type="subcellular location">
    <subcellularLocation>
        <location evidence="1">Membrane</location>
        <topology evidence="1">Multi-pass membrane protein</topology>
    </subcellularLocation>
</comment>
<evidence type="ECO:0000256" key="2">
    <source>
        <dbReference type="ARBA" id="ARBA00006727"/>
    </source>
</evidence>
<feature type="transmembrane region" description="Helical" evidence="3">
    <location>
        <begin position="150"/>
        <end position="174"/>
    </location>
</feature>
<comment type="similarity">
    <text evidence="2">Belongs to the major facilitator superfamily. Monocarboxylate porter (TC 2.A.1.13) family.</text>
</comment>
<keyword evidence="6" id="KW-1185">Reference proteome</keyword>
<dbReference type="OrthoDB" id="6509908at2759"/>
<feature type="transmembrane region" description="Helical" evidence="3">
    <location>
        <begin position="238"/>
        <end position="256"/>
    </location>
</feature>
<dbReference type="Proteomes" id="UP000186594">
    <property type="component" value="Unassembled WGS sequence"/>
</dbReference>
<evidence type="ECO:0000313" key="6">
    <source>
        <dbReference type="Proteomes" id="UP000186594"/>
    </source>
</evidence>
<dbReference type="PANTHER" id="PTHR11360">
    <property type="entry name" value="MONOCARBOXYLATE TRANSPORTER"/>
    <property type="match status" value="1"/>
</dbReference>
<dbReference type="InterPro" id="IPR036259">
    <property type="entry name" value="MFS_trans_sf"/>
</dbReference>
<sequence>MSFAAGSVAGRYTDEGYFRTIVLIGTITGVFGIMITSICKEYYQFFLVQGAMLGISQGLLFTPAVAVVATWFRRKRALALGIVAVGSSVGGLCFPIMLTKLIPKIGFGWSVRTIGFMVLAFDIIALATMKSRLPPRLPGPIFDFSAFKSAAYNFFVAGMFFGFLAVYTPFYYIEQCAIRDGISPDIAFYLLSVINAASTFGRVIPSYLADKFGAMNIFIPAVLVTAIIIFIWPATYNLASLILFACIFGFSSGVFVSMPPTVLASLSSDMSKVGTQLGMAFLIIGFATLIGTPLTGAIISAQSGSYSGAAGFAGGCLLIGGSCMIIARSKVVGWKFFVKV</sequence>
<name>A0A1U7LH22_NEOID</name>